<evidence type="ECO:0000256" key="1">
    <source>
        <dbReference type="ARBA" id="ARBA00010641"/>
    </source>
</evidence>
<organism evidence="9 10">
    <name type="scientific">Pseudonocardia xinjiangensis</name>
    <dbReference type="NCBI Taxonomy" id="75289"/>
    <lineage>
        <taxon>Bacteria</taxon>
        <taxon>Bacillati</taxon>
        <taxon>Actinomycetota</taxon>
        <taxon>Actinomycetes</taxon>
        <taxon>Pseudonocardiales</taxon>
        <taxon>Pseudonocardiaceae</taxon>
        <taxon>Pseudonocardia</taxon>
    </lineage>
</organism>
<dbReference type="Pfam" id="PF04542">
    <property type="entry name" value="Sigma70_r2"/>
    <property type="match status" value="1"/>
</dbReference>
<dbReference type="CDD" id="cd06171">
    <property type="entry name" value="Sigma70_r4"/>
    <property type="match status" value="1"/>
</dbReference>
<dbReference type="InterPro" id="IPR007627">
    <property type="entry name" value="RNA_pol_sigma70_r2"/>
</dbReference>
<comment type="similarity">
    <text evidence="1 6">Belongs to the sigma-70 factor family. ECF subfamily.</text>
</comment>
<keyword evidence="4 6" id="KW-0238">DNA-binding</keyword>
<dbReference type="NCBIfam" id="TIGR02937">
    <property type="entry name" value="sigma70-ECF"/>
    <property type="match status" value="1"/>
</dbReference>
<name>A0ABX1RU32_9PSEU</name>
<feature type="domain" description="RNA polymerase sigma-70 region 2" evidence="7">
    <location>
        <begin position="4"/>
        <end position="69"/>
    </location>
</feature>
<dbReference type="PANTHER" id="PTHR43133:SF52">
    <property type="entry name" value="ECF RNA POLYMERASE SIGMA FACTOR SIGL"/>
    <property type="match status" value="1"/>
</dbReference>
<reference evidence="9 10" key="1">
    <citation type="submission" date="2020-04" db="EMBL/GenBank/DDBJ databases">
        <authorList>
            <person name="Klaysubun C."/>
            <person name="Duangmal K."/>
            <person name="Lipun K."/>
        </authorList>
    </citation>
    <scope>NUCLEOTIDE SEQUENCE [LARGE SCALE GENOMIC DNA]</scope>
    <source>
        <strain evidence="9 10">JCM 11839</strain>
    </source>
</reference>
<dbReference type="SUPFAM" id="SSF88946">
    <property type="entry name" value="Sigma2 domain of RNA polymerase sigma factors"/>
    <property type="match status" value="1"/>
</dbReference>
<evidence type="ECO:0000256" key="2">
    <source>
        <dbReference type="ARBA" id="ARBA00023015"/>
    </source>
</evidence>
<evidence type="ECO:0000259" key="7">
    <source>
        <dbReference type="Pfam" id="PF04542"/>
    </source>
</evidence>
<evidence type="ECO:0000259" key="8">
    <source>
        <dbReference type="Pfam" id="PF04545"/>
    </source>
</evidence>
<dbReference type="RefSeq" id="WP_169400571.1">
    <property type="nucleotide sequence ID" value="NZ_BAAAJH010000015.1"/>
</dbReference>
<dbReference type="InterPro" id="IPR007630">
    <property type="entry name" value="RNA_pol_sigma70_r4"/>
</dbReference>
<dbReference type="Proteomes" id="UP001296706">
    <property type="component" value="Unassembled WGS sequence"/>
</dbReference>
<dbReference type="Pfam" id="PF04545">
    <property type="entry name" value="Sigma70_r4"/>
    <property type="match status" value="1"/>
</dbReference>
<feature type="domain" description="RNA polymerase sigma-70 region 4" evidence="8">
    <location>
        <begin position="101"/>
        <end position="148"/>
    </location>
</feature>
<dbReference type="PANTHER" id="PTHR43133">
    <property type="entry name" value="RNA POLYMERASE ECF-TYPE SIGMA FACTO"/>
    <property type="match status" value="1"/>
</dbReference>
<comment type="caution">
    <text evidence="9">The sequence shown here is derived from an EMBL/GenBank/DDBJ whole genome shotgun (WGS) entry which is preliminary data.</text>
</comment>
<dbReference type="Gene3D" id="1.10.1740.10">
    <property type="match status" value="1"/>
</dbReference>
<accession>A0ABX1RU32</accession>
<dbReference type="InterPro" id="IPR013324">
    <property type="entry name" value="RNA_pol_sigma_r3/r4-like"/>
</dbReference>
<dbReference type="EMBL" id="JAAXKY010000259">
    <property type="protein sequence ID" value="NMH82580.1"/>
    <property type="molecule type" value="Genomic_DNA"/>
</dbReference>
<dbReference type="InterPro" id="IPR000838">
    <property type="entry name" value="RNA_pol_sigma70_ECF_CS"/>
</dbReference>
<dbReference type="InterPro" id="IPR039425">
    <property type="entry name" value="RNA_pol_sigma-70-like"/>
</dbReference>
<dbReference type="InterPro" id="IPR014284">
    <property type="entry name" value="RNA_pol_sigma-70_dom"/>
</dbReference>
<keyword evidence="3 6" id="KW-0731">Sigma factor</keyword>
<evidence type="ECO:0000256" key="4">
    <source>
        <dbReference type="ARBA" id="ARBA00023125"/>
    </source>
</evidence>
<evidence type="ECO:0000313" key="10">
    <source>
        <dbReference type="Proteomes" id="UP001296706"/>
    </source>
</evidence>
<gene>
    <name evidence="9" type="ORF">HF577_36530</name>
</gene>
<evidence type="ECO:0000256" key="3">
    <source>
        <dbReference type="ARBA" id="ARBA00023082"/>
    </source>
</evidence>
<dbReference type="Gene3D" id="1.10.10.10">
    <property type="entry name" value="Winged helix-like DNA-binding domain superfamily/Winged helix DNA-binding domain"/>
    <property type="match status" value="1"/>
</dbReference>
<proteinExistence type="inferred from homology"/>
<dbReference type="InterPro" id="IPR036388">
    <property type="entry name" value="WH-like_DNA-bd_sf"/>
</dbReference>
<evidence type="ECO:0000256" key="6">
    <source>
        <dbReference type="RuleBase" id="RU000716"/>
    </source>
</evidence>
<dbReference type="SUPFAM" id="SSF88659">
    <property type="entry name" value="Sigma3 and sigma4 domains of RNA polymerase sigma factors"/>
    <property type="match status" value="1"/>
</dbReference>
<evidence type="ECO:0000313" key="9">
    <source>
        <dbReference type="EMBL" id="NMH82580.1"/>
    </source>
</evidence>
<sequence length="166" mass="18635">MLTDEHGRAMLAFSTRLTGDPSAAEDIVQETLVRAWRHRDKAVGGQSDVRAWLFTVIRNLVIDRARARNVRPIEVVETVMTHPVQRDHADRVVDSMLVFQALNTLSPEHRAVLEDVYIHGNTVRETAENLGISPGTVKSRTYYALRSLHALLREPDRTADCLAPAC</sequence>
<protein>
    <recommendedName>
        <fullName evidence="6">RNA polymerase sigma factor</fullName>
    </recommendedName>
</protein>
<dbReference type="InterPro" id="IPR013325">
    <property type="entry name" value="RNA_pol_sigma_r2"/>
</dbReference>
<keyword evidence="2 6" id="KW-0805">Transcription regulation</keyword>
<keyword evidence="10" id="KW-1185">Reference proteome</keyword>
<dbReference type="PROSITE" id="PS01063">
    <property type="entry name" value="SIGMA70_ECF"/>
    <property type="match status" value="1"/>
</dbReference>
<evidence type="ECO:0000256" key="5">
    <source>
        <dbReference type="ARBA" id="ARBA00023163"/>
    </source>
</evidence>
<keyword evidence="5 6" id="KW-0804">Transcription</keyword>